<keyword evidence="8" id="KW-0560">Oxidoreductase</keyword>
<evidence type="ECO:0000256" key="10">
    <source>
        <dbReference type="ARBA" id="ARBA00023136"/>
    </source>
</evidence>
<proteinExistence type="predicted"/>
<accession>A0A7S3NFK8</accession>
<evidence type="ECO:0000256" key="1">
    <source>
        <dbReference type="ARBA" id="ARBA00001961"/>
    </source>
</evidence>
<evidence type="ECO:0000256" key="11">
    <source>
        <dbReference type="SAM" id="MobiDB-lite"/>
    </source>
</evidence>
<evidence type="ECO:0000313" key="13">
    <source>
        <dbReference type="EMBL" id="CAE0364415.1"/>
    </source>
</evidence>
<dbReference type="GO" id="GO:0005506">
    <property type="term" value="F:iron ion binding"/>
    <property type="evidence" value="ECO:0007669"/>
    <property type="project" value="InterPro"/>
</dbReference>
<dbReference type="GO" id="GO:0005783">
    <property type="term" value="C:endoplasmic reticulum"/>
    <property type="evidence" value="ECO:0007669"/>
    <property type="project" value="TreeGrafter"/>
</dbReference>
<dbReference type="InterPro" id="IPR045054">
    <property type="entry name" value="P4HA-like"/>
</dbReference>
<feature type="domain" description="Fe2OG dioxygenase" evidence="12">
    <location>
        <begin position="375"/>
        <end position="485"/>
    </location>
</feature>
<name>A0A7S3NFK8_9STRA</name>
<protein>
    <recommendedName>
        <fullName evidence="12">Fe2OG dioxygenase domain-containing protein</fullName>
    </recommendedName>
</protein>
<organism evidence="13">
    <name type="scientific">Aureoumbra lagunensis</name>
    <dbReference type="NCBI Taxonomy" id="44058"/>
    <lineage>
        <taxon>Eukaryota</taxon>
        <taxon>Sar</taxon>
        <taxon>Stramenopiles</taxon>
        <taxon>Ochrophyta</taxon>
        <taxon>Pelagophyceae</taxon>
        <taxon>Pelagomonadales</taxon>
        <taxon>Aureoumbra</taxon>
    </lineage>
</organism>
<keyword evidence="4" id="KW-0812">Transmembrane</keyword>
<sequence length="513" mass="57285">MIVGATNDIVILNDEFQLIRRDAKFEIEQSLRSALALPNTANTDNIVATLVDIEQKWQLRWQEETRFRKLMENDFIAFNISDDQVKPPVPPPGGWPSERIDTQDWIRAALHACGGEPYPNEPAWYLPIDDQDSCAVWTPKYEASLQIDSHVWCGRWARVGECDNNPNYMRNFCRIACELFDDMAQPVLAVDILLDLAKRRDSFIACVSSALESHATKLRGAISAENNARTAFAEKLRNVTCSHISPLSFNASTGPHQNITQPAYFYDQESQRKIRGQHLFRASPAMPGANISLFTQFATRDECQYLIDTANRTNGGFVPATVNQEDDSAALSMSRRASASVVKPDPDDMYDPAAKLWRRAIHLANFMTGYDLDTHGQEPFSVIYYNGSKELPDEYRPHCDGACDGSPHLHGGRVATLLLYCQTATRGGITTFTNARTVAAPQPNDAVFFSYFDMTSGLMDTGQTTHSGCPVLEGDKFVATLWLRKGVSKTDSWTQYDPTGARHDPRGNNPNLS</sequence>
<evidence type="ECO:0000256" key="6">
    <source>
        <dbReference type="ARBA" id="ARBA00022964"/>
    </source>
</evidence>
<dbReference type="Pfam" id="PF01549">
    <property type="entry name" value="ShK"/>
    <property type="match status" value="1"/>
</dbReference>
<evidence type="ECO:0000256" key="5">
    <source>
        <dbReference type="ARBA" id="ARBA00022723"/>
    </source>
</evidence>
<evidence type="ECO:0000256" key="2">
    <source>
        <dbReference type="ARBA" id="ARBA00004167"/>
    </source>
</evidence>
<keyword evidence="6" id="KW-0223">Dioxygenase</keyword>
<evidence type="ECO:0000256" key="9">
    <source>
        <dbReference type="ARBA" id="ARBA00023004"/>
    </source>
</evidence>
<comment type="subcellular location">
    <subcellularLocation>
        <location evidence="3">Endomembrane system</location>
    </subcellularLocation>
    <subcellularLocation>
        <location evidence="2">Membrane</location>
        <topology evidence="2">Single-pass membrane protein</topology>
    </subcellularLocation>
</comment>
<dbReference type="GO" id="GO:0016020">
    <property type="term" value="C:membrane"/>
    <property type="evidence" value="ECO:0007669"/>
    <property type="project" value="UniProtKB-SubCell"/>
</dbReference>
<dbReference type="SMART" id="SM00702">
    <property type="entry name" value="P4Hc"/>
    <property type="match status" value="1"/>
</dbReference>
<evidence type="ECO:0000256" key="4">
    <source>
        <dbReference type="ARBA" id="ARBA00022692"/>
    </source>
</evidence>
<gene>
    <name evidence="13" type="ORF">ALAG00032_LOCUS5156</name>
</gene>
<dbReference type="PANTHER" id="PTHR10869:SF226">
    <property type="entry name" value="PROLYL 4-HYDROXYLASE ALPHA SUBUNIT DOMAIN-CONTAINING PROTEIN"/>
    <property type="match status" value="1"/>
</dbReference>
<dbReference type="GO" id="GO:0031418">
    <property type="term" value="F:L-ascorbic acid binding"/>
    <property type="evidence" value="ECO:0007669"/>
    <property type="project" value="InterPro"/>
</dbReference>
<dbReference type="PROSITE" id="PS51471">
    <property type="entry name" value="FE2OG_OXY"/>
    <property type="match status" value="1"/>
</dbReference>
<dbReference type="InterPro" id="IPR006620">
    <property type="entry name" value="Pro_4_hyd_alph"/>
</dbReference>
<dbReference type="InterPro" id="IPR003582">
    <property type="entry name" value="ShKT_dom"/>
</dbReference>
<dbReference type="PANTHER" id="PTHR10869">
    <property type="entry name" value="PROLYL 4-HYDROXYLASE ALPHA SUBUNIT"/>
    <property type="match status" value="1"/>
</dbReference>
<evidence type="ECO:0000256" key="7">
    <source>
        <dbReference type="ARBA" id="ARBA00022989"/>
    </source>
</evidence>
<dbReference type="InterPro" id="IPR005123">
    <property type="entry name" value="Oxoglu/Fe-dep_dioxygenase_dom"/>
</dbReference>
<keyword evidence="10" id="KW-0472">Membrane</keyword>
<keyword evidence="9" id="KW-0408">Iron</keyword>
<dbReference type="Gene3D" id="2.60.120.620">
    <property type="entry name" value="q2cbj1_9rhob like domain"/>
    <property type="match status" value="1"/>
</dbReference>
<dbReference type="GO" id="GO:0004656">
    <property type="term" value="F:procollagen-proline 4-dioxygenase activity"/>
    <property type="evidence" value="ECO:0007669"/>
    <property type="project" value="TreeGrafter"/>
</dbReference>
<dbReference type="AlphaFoldDB" id="A0A7S3NFK8"/>
<evidence type="ECO:0000256" key="3">
    <source>
        <dbReference type="ARBA" id="ARBA00004308"/>
    </source>
</evidence>
<evidence type="ECO:0000256" key="8">
    <source>
        <dbReference type="ARBA" id="ARBA00023002"/>
    </source>
</evidence>
<evidence type="ECO:0000259" key="12">
    <source>
        <dbReference type="PROSITE" id="PS51471"/>
    </source>
</evidence>
<keyword evidence="7" id="KW-1133">Transmembrane helix</keyword>
<comment type="cofactor">
    <cofactor evidence="1">
        <name>L-ascorbate</name>
        <dbReference type="ChEBI" id="CHEBI:38290"/>
    </cofactor>
</comment>
<keyword evidence="5" id="KW-0479">Metal-binding</keyword>
<dbReference type="EMBL" id="HBIJ01007325">
    <property type="protein sequence ID" value="CAE0364415.1"/>
    <property type="molecule type" value="Transcribed_RNA"/>
</dbReference>
<reference evidence="13" key="1">
    <citation type="submission" date="2021-01" db="EMBL/GenBank/DDBJ databases">
        <authorList>
            <person name="Corre E."/>
            <person name="Pelletier E."/>
            <person name="Niang G."/>
            <person name="Scheremetjew M."/>
            <person name="Finn R."/>
            <person name="Kale V."/>
            <person name="Holt S."/>
            <person name="Cochrane G."/>
            <person name="Meng A."/>
            <person name="Brown T."/>
            <person name="Cohen L."/>
        </authorList>
    </citation>
    <scope>NUCLEOTIDE SEQUENCE</scope>
    <source>
        <strain evidence="13">CCMP1510</strain>
    </source>
</reference>
<feature type="region of interest" description="Disordered" evidence="11">
    <location>
        <begin position="491"/>
        <end position="513"/>
    </location>
</feature>